<sequence length="532" mass="60973">MKIHSYFIVSVLGLAMLNSCTDLAETPYTFVSPDTFYQNEKQLDEALMTEYSAFRNVAGNWQNIMRLEGCTEFAQPSRGPKDNNQNINDWYNVNSANSTGTFSNMWNRCYITINRANTILERGAGITIDESKKKQVFAQARFMRAYCYYYLVRLFGGVPIPRHMTNSMKDLGLGRSSVSETWDYIIADLEYCEINLPAKGMTAYDAFRPTKEAAQTLLGSLYLWRASMENNVEFYTKSAEYNKKVIGSGKFHLLSDYKSLWYMFAGEKSKYNDESIFELAYTRLSGQHNQLHQMFGTFGDSYYNSVGGSYFYLRIGPSIYAYESYADNDIRKQVFVVKGTAKKSSTLYNMEFVPTDKGHYPGSKGWQCCTPGNGKYYDFSAESAIALKSANNWMLLRYSEVLLNYAEALNEMGQTSEALKYLNMVHSRAGLSALTISGKQNVDNAIFQERGWEFIGEAKLYFDELRTNRLGKNIYEFLEKGVKENMYYFRHANFVPKKEFLWKIPQGDLDSNPLLKQNPDNISDPGYPLITN</sequence>
<feature type="region of interest" description="Disordered" evidence="6">
    <location>
        <begin position="512"/>
        <end position="532"/>
    </location>
</feature>
<evidence type="ECO:0000256" key="7">
    <source>
        <dbReference type="SAM" id="SignalP"/>
    </source>
</evidence>
<dbReference type="Pfam" id="PF07980">
    <property type="entry name" value="SusD_RagB"/>
    <property type="match status" value="1"/>
</dbReference>
<feature type="signal peptide" evidence="7">
    <location>
        <begin position="1"/>
        <end position="24"/>
    </location>
</feature>
<evidence type="ECO:0000313" key="10">
    <source>
        <dbReference type="EMBL" id="SUB80204.1"/>
    </source>
</evidence>
<evidence type="ECO:0000259" key="8">
    <source>
        <dbReference type="Pfam" id="PF07980"/>
    </source>
</evidence>
<evidence type="ECO:0000256" key="1">
    <source>
        <dbReference type="ARBA" id="ARBA00004442"/>
    </source>
</evidence>
<comment type="similarity">
    <text evidence="2">Belongs to the SusD family.</text>
</comment>
<evidence type="ECO:0000313" key="11">
    <source>
        <dbReference type="Proteomes" id="UP000255283"/>
    </source>
</evidence>
<dbReference type="SUPFAM" id="SSF48452">
    <property type="entry name" value="TPR-like"/>
    <property type="match status" value="1"/>
</dbReference>
<feature type="domain" description="RagB/SusD" evidence="8">
    <location>
        <begin position="366"/>
        <end position="519"/>
    </location>
</feature>
<dbReference type="InterPro" id="IPR033985">
    <property type="entry name" value="SusD-like_N"/>
</dbReference>
<dbReference type="CDD" id="cd08977">
    <property type="entry name" value="SusD"/>
    <property type="match status" value="1"/>
</dbReference>
<dbReference type="AlphaFoldDB" id="A0AAQ1ZIH0"/>
<keyword evidence="5" id="KW-0998">Cell outer membrane</keyword>
<proteinExistence type="inferred from homology"/>
<gene>
    <name evidence="10" type="ORF">NCTC13063_01487</name>
</gene>
<accession>A0AAQ1ZIH0</accession>
<evidence type="ECO:0000256" key="3">
    <source>
        <dbReference type="ARBA" id="ARBA00022729"/>
    </source>
</evidence>
<dbReference type="Pfam" id="PF14322">
    <property type="entry name" value="SusD-like_3"/>
    <property type="match status" value="1"/>
</dbReference>
<name>A0AAQ1ZIH0_9BACT</name>
<dbReference type="GO" id="GO:0009279">
    <property type="term" value="C:cell outer membrane"/>
    <property type="evidence" value="ECO:0007669"/>
    <property type="project" value="UniProtKB-SubCell"/>
</dbReference>
<organism evidence="10 11">
    <name type="scientific">Segatella buccae</name>
    <dbReference type="NCBI Taxonomy" id="28126"/>
    <lineage>
        <taxon>Bacteria</taxon>
        <taxon>Pseudomonadati</taxon>
        <taxon>Bacteroidota</taxon>
        <taxon>Bacteroidia</taxon>
        <taxon>Bacteroidales</taxon>
        <taxon>Prevotellaceae</taxon>
        <taxon>Segatella</taxon>
    </lineage>
</organism>
<feature type="chain" id="PRO_5042910667" evidence="7">
    <location>
        <begin position="25"/>
        <end position="532"/>
    </location>
</feature>
<reference evidence="10 11" key="1">
    <citation type="submission" date="2018-06" db="EMBL/GenBank/DDBJ databases">
        <authorList>
            <consortium name="Pathogen Informatics"/>
            <person name="Doyle S."/>
        </authorList>
    </citation>
    <scope>NUCLEOTIDE SEQUENCE [LARGE SCALE GENOMIC DNA]</scope>
    <source>
        <strain evidence="10 11">NCTC13063</strain>
    </source>
</reference>
<dbReference type="RefSeq" id="WP_007411506.1">
    <property type="nucleotide sequence ID" value="NZ_CAURJP010000070.1"/>
</dbReference>
<dbReference type="Gene3D" id="1.25.40.390">
    <property type="match status" value="1"/>
</dbReference>
<dbReference type="InterPro" id="IPR011990">
    <property type="entry name" value="TPR-like_helical_dom_sf"/>
</dbReference>
<evidence type="ECO:0000256" key="2">
    <source>
        <dbReference type="ARBA" id="ARBA00006275"/>
    </source>
</evidence>
<feature type="domain" description="SusD-like N-terminal" evidence="9">
    <location>
        <begin position="84"/>
        <end position="223"/>
    </location>
</feature>
<protein>
    <submittedName>
        <fullName evidence="10">SusD family</fullName>
    </submittedName>
</protein>
<keyword evidence="4" id="KW-0472">Membrane</keyword>
<evidence type="ECO:0000259" key="9">
    <source>
        <dbReference type="Pfam" id="PF14322"/>
    </source>
</evidence>
<keyword evidence="3 7" id="KW-0732">Signal</keyword>
<dbReference type="EMBL" id="UGTJ01000001">
    <property type="protein sequence ID" value="SUB80204.1"/>
    <property type="molecule type" value="Genomic_DNA"/>
</dbReference>
<dbReference type="InterPro" id="IPR012944">
    <property type="entry name" value="SusD_RagB_dom"/>
</dbReference>
<evidence type="ECO:0000256" key="5">
    <source>
        <dbReference type="ARBA" id="ARBA00023237"/>
    </source>
</evidence>
<evidence type="ECO:0000256" key="4">
    <source>
        <dbReference type="ARBA" id="ARBA00023136"/>
    </source>
</evidence>
<dbReference type="Proteomes" id="UP000255283">
    <property type="component" value="Unassembled WGS sequence"/>
</dbReference>
<evidence type="ECO:0000256" key="6">
    <source>
        <dbReference type="SAM" id="MobiDB-lite"/>
    </source>
</evidence>
<comment type="caution">
    <text evidence="10">The sequence shown here is derived from an EMBL/GenBank/DDBJ whole genome shotgun (WGS) entry which is preliminary data.</text>
</comment>
<comment type="subcellular location">
    <subcellularLocation>
        <location evidence="1">Cell outer membrane</location>
    </subcellularLocation>
</comment>